<name>A0AAD4M039_9AGAM</name>
<protein>
    <submittedName>
        <fullName evidence="1">Uncharacterized protein</fullName>
    </submittedName>
</protein>
<dbReference type="Proteomes" id="UP001203297">
    <property type="component" value="Unassembled WGS sequence"/>
</dbReference>
<keyword evidence="2" id="KW-1185">Reference proteome</keyword>
<dbReference type="AlphaFoldDB" id="A0AAD4M039"/>
<evidence type="ECO:0000313" key="2">
    <source>
        <dbReference type="Proteomes" id="UP001203297"/>
    </source>
</evidence>
<proteinExistence type="predicted"/>
<dbReference type="EMBL" id="WTXG01000039">
    <property type="protein sequence ID" value="KAI0297303.1"/>
    <property type="molecule type" value="Genomic_DNA"/>
</dbReference>
<comment type="caution">
    <text evidence="1">The sequence shown here is derived from an EMBL/GenBank/DDBJ whole genome shotgun (WGS) entry which is preliminary data.</text>
</comment>
<accession>A0AAD4M039</accession>
<evidence type="ECO:0000313" key="1">
    <source>
        <dbReference type="EMBL" id="KAI0297303.1"/>
    </source>
</evidence>
<reference evidence="1" key="1">
    <citation type="journal article" date="2022" name="New Phytol.">
        <title>Evolutionary transition to the ectomycorrhizal habit in the genomes of a hyperdiverse lineage of mushroom-forming fungi.</title>
        <authorList>
            <person name="Looney B."/>
            <person name="Miyauchi S."/>
            <person name="Morin E."/>
            <person name="Drula E."/>
            <person name="Courty P.E."/>
            <person name="Kohler A."/>
            <person name="Kuo A."/>
            <person name="LaButti K."/>
            <person name="Pangilinan J."/>
            <person name="Lipzen A."/>
            <person name="Riley R."/>
            <person name="Andreopoulos W."/>
            <person name="He G."/>
            <person name="Johnson J."/>
            <person name="Nolan M."/>
            <person name="Tritt A."/>
            <person name="Barry K.W."/>
            <person name="Grigoriev I.V."/>
            <person name="Nagy L.G."/>
            <person name="Hibbett D."/>
            <person name="Henrissat B."/>
            <person name="Matheny P.B."/>
            <person name="Labbe J."/>
            <person name="Martin F.M."/>
        </authorList>
    </citation>
    <scope>NUCLEOTIDE SEQUENCE</scope>
    <source>
        <strain evidence="1">BPL690</strain>
    </source>
</reference>
<organism evidence="1 2">
    <name type="scientific">Multifurca ochricompacta</name>
    <dbReference type="NCBI Taxonomy" id="376703"/>
    <lineage>
        <taxon>Eukaryota</taxon>
        <taxon>Fungi</taxon>
        <taxon>Dikarya</taxon>
        <taxon>Basidiomycota</taxon>
        <taxon>Agaricomycotina</taxon>
        <taxon>Agaricomycetes</taxon>
        <taxon>Russulales</taxon>
        <taxon>Russulaceae</taxon>
        <taxon>Multifurca</taxon>
    </lineage>
</organism>
<sequence length="139" mass="14923">MASTLPPQNVPTIPAVAIVVDSSLALALEWRRILRDYCTHLFARLAEGNPSFPQLRLGFVTYGPPDCDGSPVFVNRFFALGAHNELKENPARLAIGRTGTGGSLGMAALEGYAAAIEVLIILISNRSLNVLTMIRCSTL</sequence>
<gene>
    <name evidence="1" type="ORF">B0F90DRAFT_1740908</name>
</gene>